<reference evidence="2 3" key="1">
    <citation type="submission" date="2023-07" db="EMBL/GenBank/DDBJ databases">
        <title>Sequencing the genomes of 1000 actinobacteria strains.</title>
        <authorList>
            <person name="Klenk H.-P."/>
        </authorList>
    </citation>
    <scope>NUCLEOTIDE SEQUENCE [LARGE SCALE GENOMIC DNA]</scope>
    <source>
        <strain evidence="2 3">DSM 17163</strain>
    </source>
</reference>
<keyword evidence="1" id="KW-0812">Transmembrane</keyword>
<dbReference type="EMBL" id="JAUSQX010000001">
    <property type="protein sequence ID" value="MDP9806240.1"/>
    <property type="molecule type" value="Genomic_DNA"/>
</dbReference>
<keyword evidence="1" id="KW-1133">Transmembrane helix</keyword>
<sequence>MNGRRRTTAEAGMVTSEFALITPIYFFVVFLMLGGLVGAWKTIEVSNEAKEIAREYSIGGSREIAESVSDSGAAVNIDVSENLVYVTVTRHGTGVYDLIGIDFIGQHRAVVEPGVRDG</sequence>
<evidence type="ECO:0008006" key="4">
    <source>
        <dbReference type="Google" id="ProtNLM"/>
    </source>
</evidence>
<name>A0ABT9NFS1_9ACTO</name>
<dbReference type="Proteomes" id="UP001243212">
    <property type="component" value="Unassembled WGS sequence"/>
</dbReference>
<evidence type="ECO:0000256" key="1">
    <source>
        <dbReference type="SAM" id="Phobius"/>
    </source>
</evidence>
<gene>
    <name evidence="2" type="ORF">J2S70_000822</name>
</gene>
<protein>
    <recommendedName>
        <fullName evidence="4">TadE-like protein</fullName>
    </recommendedName>
</protein>
<organism evidence="2 3">
    <name type="scientific">Trueperella bonasi</name>
    <dbReference type="NCBI Taxonomy" id="312286"/>
    <lineage>
        <taxon>Bacteria</taxon>
        <taxon>Bacillati</taxon>
        <taxon>Actinomycetota</taxon>
        <taxon>Actinomycetes</taxon>
        <taxon>Actinomycetales</taxon>
        <taxon>Actinomycetaceae</taxon>
        <taxon>Trueperella</taxon>
    </lineage>
</organism>
<comment type="caution">
    <text evidence="2">The sequence shown here is derived from an EMBL/GenBank/DDBJ whole genome shotgun (WGS) entry which is preliminary data.</text>
</comment>
<keyword evidence="3" id="KW-1185">Reference proteome</keyword>
<evidence type="ECO:0000313" key="3">
    <source>
        <dbReference type="Proteomes" id="UP001243212"/>
    </source>
</evidence>
<feature type="transmembrane region" description="Helical" evidence="1">
    <location>
        <begin position="20"/>
        <end position="40"/>
    </location>
</feature>
<keyword evidence="1" id="KW-0472">Membrane</keyword>
<dbReference type="RefSeq" id="WP_307682472.1">
    <property type="nucleotide sequence ID" value="NZ_JAUSQX010000001.1"/>
</dbReference>
<evidence type="ECO:0000313" key="2">
    <source>
        <dbReference type="EMBL" id="MDP9806240.1"/>
    </source>
</evidence>
<proteinExistence type="predicted"/>
<accession>A0ABT9NFS1</accession>